<evidence type="ECO:0000256" key="1">
    <source>
        <dbReference type="SAM" id="Phobius"/>
    </source>
</evidence>
<dbReference type="Proteomes" id="UP000186015">
    <property type="component" value="Unassembled WGS sequence"/>
</dbReference>
<dbReference type="RefSeq" id="WP_074832660.1">
    <property type="nucleotide sequence ID" value="NZ_FOAT01000006.1"/>
</dbReference>
<keyword evidence="1" id="KW-0812">Transmembrane</keyword>
<reference evidence="2 3" key="1">
    <citation type="submission" date="2016-10" db="EMBL/GenBank/DDBJ databases">
        <authorList>
            <person name="de Groot N.N."/>
        </authorList>
    </citation>
    <scope>NUCLEOTIDE SEQUENCE [LARGE SCALE GENOMIC DNA]</scope>
    <source>
        <strain evidence="2 3">KH2T6</strain>
    </source>
</reference>
<feature type="transmembrane region" description="Helical" evidence="1">
    <location>
        <begin position="7"/>
        <end position="23"/>
    </location>
</feature>
<sequence length="292" mass="32238">MAFILDASVFLILVVTCIVGYTKGFRRSIIGMIAAVIATVSAAAFSDALAEPVYNRYMRDKVKAHVMKAIEDADPKEIVMDKLKERGYGDHFTEAEIGETVEKGGDLDKNISELMKSKGFGHDDIDGLNQEIDSYLDNELPVKISSQMEKAGLSRFSDSIKISTEDMRECVTRIANQSKADAADYIVEKAVSPIMTGVIRCLLFVISYLVMILLLKLIVAVSGILDKMKEVKAADRFAGLALGTIQGLLYCAVIAWALSVFCRATKDSLTVFNAGIAEETYLFRYFFDFFHG</sequence>
<gene>
    <name evidence="2" type="ORF">SAMN05216469_106121</name>
</gene>
<feature type="transmembrane region" description="Helical" evidence="1">
    <location>
        <begin position="29"/>
        <end position="50"/>
    </location>
</feature>
<name>A0A1H7KBM7_RUMAL</name>
<dbReference type="OrthoDB" id="1817930at2"/>
<evidence type="ECO:0000313" key="2">
    <source>
        <dbReference type="EMBL" id="SEK83367.1"/>
    </source>
</evidence>
<feature type="transmembrane region" description="Helical" evidence="1">
    <location>
        <begin position="202"/>
        <end position="225"/>
    </location>
</feature>
<protein>
    <submittedName>
        <fullName evidence="2">Colicin V production protein</fullName>
    </submittedName>
</protein>
<dbReference type="AlphaFoldDB" id="A0A1H7KBM7"/>
<dbReference type="EMBL" id="FOAT01000006">
    <property type="protein sequence ID" value="SEK83367.1"/>
    <property type="molecule type" value="Genomic_DNA"/>
</dbReference>
<feature type="transmembrane region" description="Helical" evidence="1">
    <location>
        <begin position="237"/>
        <end position="258"/>
    </location>
</feature>
<proteinExistence type="predicted"/>
<organism evidence="2 3">
    <name type="scientific">Ruminococcus albus</name>
    <dbReference type="NCBI Taxonomy" id="1264"/>
    <lineage>
        <taxon>Bacteria</taxon>
        <taxon>Bacillati</taxon>
        <taxon>Bacillota</taxon>
        <taxon>Clostridia</taxon>
        <taxon>Eubacteriales</taxon>
        <taxon>Oscillospiraceae</taxon>
        <taxon>Ruminococcus</taxon>
    </lineage>
</organism>
<evidence type="ECO:0000313" key="3">
    <source>
        <dbReference type="Proteomes" id="UP000186015"/>
    </source>
</evidence>
<keyword evidence="1" id="KW-0472">Membrane</keyword>
<keyword evidence="1" id="KW-1133">Transmembrane helix</keyword>
<accession>A0A1H7KBM7</accession>